<organism evidence="2 3">
    <name type="scientific">Rubripirellula amarantea</name>
    <dbReference type="NCBI Taxonomy" id="2527999"/>
    <lineage>
        <taxon>Bacteria</taxon>
        <taxon>Pseudomonadati</taxon>
        <taxon>Planctomycetota</taxon>
        <taxon>Planctomycetia</taxon>
        <taxon>Pirellulales</taxon>
        <taxon>Pirellulaceae</taxon>
        <taxon>Rubripirellula</taxon>
    </lineage>
</organism>
<reference evidence="2 3" key="1">
    <citation type="submission" date="2019-02" db="EMBL/GenBank/DDBJ databases">
        <title>Deep-cultivation of Planctomycetes and their phenomic and genomic characterization uncovers novel biology.</title>
        <authorList>
            <person name="Wiegand S."/>
            <person name="Jogler M."/>
            <person name="Boedeker C."/>
            <person name="Pinto D."/>
            <person name="Vollmers J."/>
            <person name="Rivas-Marin E."/>
            <person name="Kohn T."/>
            <person name="Peeters S.H."/>
            <person name="Heuer A."/>
            <person name="Rast P."/>
            <person name="Oberbeckmann S."/>
            <person name="Bunk B."/>
            <person name="Jeske O."/>
            <person name="Meyerdierks A."/>
            <person name="Storesund J.E."/>
            <person name="Kallscheuer N."/>
            <person name="Luecker S."/>
            <person name="Lage O.M."/>
            <person name="Pohl T."/>
            <person name="Merkel B.J."/>
            <person name="Hornburger P."/>
            <person name="Mueller R.-W."/>
            <person name="Bruemmer F."/>
            <person name="Labrenz M."/>
            <person name="Spormann A.M."/>
            <person name="Op Den Camp H."/>
            <person name="Overmann J."/>
            <person name="Amann R."/>
            <person name="Jetten M.S.M."/>
            <person name="Mascher T."/>
            <person name="Medema M.H."/>
            <person name="Devos D.P."/>
            <person name="Kaster A.-K."/>
            <person name="Ovreas L."/>
            <person name="Rohde M."/>
            <person name="Galperin M.Y."/>
            <person name="Jogler C."/>
        </authorList>
    </citation>
    <scope>NUCLEOTIDE SEQUENCE [LARGE SCALE GENOMIC DNA]</scope>
    <source>
        <strain evidence="2 3">Pla22</strain>
    </source>
</reference>
<dbReference type="GO" id="GO:0043565">
    <property type="term" value="F:sequence-specific DNA binding"/>
    <property type="evidence" value="ECO:0007669"/>
    <property type="project" value="InterPro"/>
</dbReference>
<accession>A0A5C5WKK0</accession>
<proteinExistence type="predicted"/>
<dbReference type="InterPro" id="IPR002197">
    <property type="entry name" value="HTH_Fis"/>
</dbReference>
<keyword evidence="3" id="KW-1185">Reference proteome</keyword>
<dbReference type="Pfam" id="PF02954">
    <property type="entry name" value="HTH_8"/>
    <property type="match status" value="1"/>
</dbReference>
<dbReference type="InterPro" id="IPR011006">
    <property type="entry name" value="CheY-like_superfamily"/>
</dbReference>
<protein>
    <submittedName>
        <fullName evidence="2">Bacterial regulatory protein, Fis family</fullName>
    </submittedName>
</protein>
<dbReference type="PRINTS" id="PR01590">
    <property type="entry name" value="HTHFIS"/>
</dbReference>
<dbReference type="EMBL" id="SJPI01000002">
    <property type="protein sequence ID" value="TWT51137.1"/>
    <property type="molecule type" value="Genomic_DNA"/>
</dbReference>
<evidence type="ECO:0000313" key="2">
    <source>
        <dbReference type="EMBL" id="TWT51137.1"/>
    </source>
</evidence>
<dbReference type="InterPro" id="IPR009057">
    <property type="entry name" value="Homeodomain-like_sf"/>
</dbReference>
<dbReference type="Gene3D" id="1.10.10.60">
    <property type="entry name" value="Homeodomain-like"/>
    <property type="match status" value="1"/>
</dbReference>
<name>A0A5C5WKK0_9BACT</name>
<evidence type="ECO:0000259" key="1">
    <source>
        <dbReference type="Pfam" id="PF02954"/>
    </source>
</evidence>
<evidence type="ECO:0000313" key="3">
    <source>
        <dbReference type="Proteomes" id="UP000316598"/>
    </source>
</evidence>
<feature type="domain" description="DNA binding HTH" evidence="1">
    <location>
        <begin position="91"/>
        <end position="128"/>
    </location>
</feature>
<comment type="caution">
    <text evidence="2">The sequence shown here is derived from an EMBL/GenBank/DDBJ whole genome shotgun (WGS) entry which is preliminary data.</text>
</comment>
<dbReference type="SUPFAM" id="SSF46689">
    <property type="entry name" value="Homeodomain-like"/>
    <property type="match status" value="1"/>
</dbReference>
<dbReference type="Proteomes" id="UP000316598">
    <property type="component" value="Unassembled WGS sequence"/>
</dbReference>
<dbReference type="SUPFAM" id="SSF52172">
    <property type="entry name" value="CheY-like"/>
    <property type="match status" value="1"/>
</dbReference>
<dbReference type="AlphaFoldDB" id="A0A5C5WKK0"/>
<sequence length="134" mass="14886">MTSEYHVLVISNDPHARLRLANGLGRMADRLVTVESVDEGIQMLVDGRFQLVVINVDANIDQDCWDAISLVKQHKLETDSVTTLAEITAAAERAGIVNALAANDHHRESTAKALGISVRTLHYKMNRYDLHQRA</sequence>
<gene>
    <name evidence="2" type="ORF">Pla22_39140</name>
</gene>